<dbReference type="Pfam" id="PF11595">
    <property type="entry name" value="DUF3245"/>
    <property type="match status" value="1"/>
</dbReference>
<evidence type="ECO:0000313" key="2">
    <source>
        <dbReference type="EMBL" id="KAJ7962396.1"/>
    </source>
</evidence>
<dbReference type="InterPro" id="IPR021641">
    <property type="entry name" value="DUF3245"/>
</dbReference>
<proteinExistence type="predicted"/>
<organism evidence="2 3">
    <name type="scientific">Quillaja saponaria</name>
    <name type="common">Soap bark tree</name>
    <dbReference type="NCBI Taxonomy" id="32244"/>
    <lineage>
        <taxon>Eukaryota</taxon>
        <taxon>Viridiplantae</taxon>
        <taxon>Streptophyta</taxon>
        <taxon>Embryophyta</taxon>
        <taxon>Tracheophyta</taxon>
        <taxon>Spermatophyta</taxon>
        <taxon>Magnoliopsida</taxon>
        <taxon>eudicotyledons</taxon>
        <taxon>Gunneridae</taxon>
        <taxon>Pentapetalae</taxon>
        <taxon>rosids</taxon>
        <taxon>fabids</taxon>
        <taxon>Fabales</taxon>
        <taxon>Quillajaceae</taxon>
        <taxon>Quillaja</taxon>
    </lineage>
</organism>
<dbReference type="EMBL" id="JARAOO010000007">
    <property type="protein sequence ID" value="KAJ7962396.1"/>
    <property type="molecule type" value="Genomic_DNA"/>
</dbReference>
<protein>
    <submittedName>
        <fullName evidence="2">RNA-binding protein</fullName>
    </submittedName>
</protein>
<accession>A0AAD7PNK0</accession>
<dbReference type="KEGG" id="qsa:O6P43_017628"/>
<comment type="caution">
    <text evidence="2">The sequence shown here is derived from an EMBL/GenBank/DDBJ whole genome shotgun (WGS) entry which is preliminary data.</text>
</comment>
<feature type="region of interest" description="Disordered" evidence="1">
    <location>
        <begin position="36"/>
        <end position="133"/>
    </location>
</feature>
<evidence type="ECO:0000313" key="3">
    <source>
        <dbReference type="Proteomes" id="UP001163823"/>
    </source>
</evidence>
<dbReference type="PANTHER" id="PTHR35741:SF1">
    <property type="entry name" value="FACTOR CWC22-LIKE PROTEIN, PUTATIVE (DUF3245)-RELATED"/>
    <property type="match status" value="1"/>
</dbReference>
<reference evidence="2" key="1">
    <citation type="journal article" date="2023" name="Science">
        <title>Elucidation of the pathway for biosynthesis of saponin adjuvants from the soapbark tree.</title>
        <authorList>
            <person name="Reed J."/>
            <person name="Orme A."/>
            <person name="El-Demerdash A."/>
            <person name="Owen C."/>
            <person name="Martin L.B.B."/>
            <person name="Misra R.C."/>
            <person name="Kikuchi S."/>
            <person name="Rejzek M."/>
            <person name="Martin A.C."/>
            <person name="Harkess A."/>
            <person name="Leebens-Mack J."/>
            <person name="Louveau T."/>
            <person name="Stephenson M.J."/>
            <person name="Osbourn A."/>
        </authorList>
    </citation>
    <scope>NUCLEOTIDE SEQUENCE</scope>
    <source>
        <strain evidence="2">S10</strain>
    </source>
</reference>
<feature type="compositionally biased region" description="Basic residues" evidence="1">
    <location>
        <begin position="74"/>
        <end position="86"/>
    </location>
</feature>
<dbReference type="AlphaFoldDB" id="A0AAD7PNK0"/>
<keyword evidence="3" id="KW-1185">Reference proteome</keyword>
<sequence length="133" mass="14393">MSATETPKRSGPPQIFKLDKALKLAEQWVNNMSQGLEAEPTVETEGRPARLGLGAKVSRQSRVGPSNDPVERKLHAKLAAGKRKAAKVVEESTPFAKDGFDDEDDSLDSRTNAFAKKRAAVPGTPLLGNKKQK</sequence>
<dbReference type="PANTHER" id="PTHR35741">
    <property type="entry name" value="FACTOR CWC22-LIKE PROTEIN, PUTATIVE (DUF3245)-RELATED"/>
    <property type="match status" value="1"/>
</dbReference>
<evidence type="ECO:0000256" key="1">
    <source>
        <dbReference type="SAM" id="MobiDB-lite"/>
    </source>
</evidence>
<name>A0AAD7PNK0_QUISA</name>
<gene>
    <name evidence="2" type="ORF">O6P43_017628</name>
</gene>
<dbReference type="Proteomes" id="UP001163823">
    <property type="component" value="Chromosome 7"/>
</dbReference>